<evidence type="ECO:0000313" key="4">
    <source>
        <dbReference type="Proteomes" id="UP000007264"/>
    </source>
</evidence>
<name>I0Z7X3_COCSC</name>
<keyword evidence="2" id="KW-0472">Membrane</keyword>
<sequence>MRRAAVAAAVRHENVAAAVAAPPVPMPPVAPPPGVAEAAQAAVQVAATVSQQVMSVMMLAMVATAVVSTVSMSALMVKRAQEAAPTPAAQLAALLNPPTPTYRPTVARRDRAPPVQQIVEESVSRSIQWAPSPPLQPSFTPEVGRGVPQTDGEHQPHTPTLYIPAPFTTPAPILAPPPVVEAGPPACNVTYTKTVKTITMEPTGNVTHVETFTYMIPCAEAPALPPAGAPDSAEPTVTRTTRTLPQGGSAGQTGGPDADAASPDGAQPPGYNPEEFAAPAPAPVGAESDRLAALLAADPTLAAQLALLSPGEAPTGGPSRLAALLAANPSLRDLLPPAPGEGPADRATADGGTNPDDAKVSYDVWGRPVSDPEAERAADAAENAQPLATTRRDAAGTAAAREEEVARLRAEQRAWWDAELAKAREQTHGHAARPVDFSHKPGEGVEGEAHPVEHRVAVDMAGERLRPEADTRWDMSDEIADYRERMEWKHHFTIGRPARRFLREAAEASGKWRVWRGILSSLVRAVVRWLHSGRKTQTNFKQFGVLSSQPLRHGG</sequence>
<accession>I0Z7X3</accession>
<feature type="region of interest" description="Disordered" evidence="1">
    <location>
        <begin position="426"/>
        <end position="447"/>
    </location>
</feature>
<dbReference type="Proteomes" id="UP000007264">
    <property type="component" value="Unassembled WGS sequence"/>
</dbReference>
<dbReference type="RefSeq" id="XP_005651286.1">
    <property type="nucleotide sequence ID" value="XM_005651229.1"/>
</dbReference>
<comment type="caution">
    <text evidence="3">The sequence shown here is derived from an EMBL/GenBank/DDBJ whole genome shotgun (WGS) entry which is preliminary data.</text>
</comment>
<feature type="transmembrane region" description="Helical" evidence="2">
    <location>
        <begin position="56"/>
        <end position="77"/>
    </location>
</feature>
<gene>
    <name evidence="3" type="ORF">COCSUDRAFT_59258</name>
</gene>
<keyword evidence="2" id="KW-0812">Transmembrane</keyword>
<evidence type="ECO:0000313" key="3">
    <source>
        <dbReference type="EMBL" id="EIE26742.1"/>
    </source>
</evidence>
<feature type="compositionally biased region" description="Low complexity" evidence="1">
    <location>
        <begin position="255"/>
        <end position="279"/>
    </location>
</feature>
<feature type="region of interest" description="Disordered" evidence="1">
    <location>
        <begin position="225"/>
        <end position="283"/>
    </location>
</feature>
<proteinExistence type="predicted"/>
<dbReference type="KEGG" id="csl:COCSUDRAFT_59258"/>
<keyword evidence="2" id="KW-1133">Transmembrane helix</keyword>
<evidence type="ECO:0000256" key="2">
    <source>
        <dbReference type="SAM" id="Phobius"/>
    </source>
</evidence>
<protein>
    <submittedName>
        <fullName evidence="3">Uncharacterized protein</fullName>
    </submittedName>
</protein>
<feature type="compositionally biased region" description="Basic and acidic residues" evidence="1">
    <location>
        <begin position="390"/>
        <end position="403"/>
    </location>
</feature>
<feature type="region of interest" description="Disordered" evidence="1">
    <location>
        <begin position="332"/>
        <end position="403"/>
    </location>
</feature>
<dbReference type="OrthoDB" id="10592567at2759"/>
<dbReference type="EMBL" id="AGSI01000002">
    <property type="protein sequence ID" value="EIE26742.1"/>
    <property type="molecule type" value="Genomic_DNA"/>
</dbReference>
<feature type="compositionally biased region" description="Basic and acidic residues" evidence="1">
    <location>
        <begin position="436"/>
        <end position="447"/>
    </location>
</feature>
<dbReference type="AlphaFoldDB" id="I0Z7X3"/>
<dbReference type="GeneID" id="17044752"/>
<feature type="compositionally biased region" description="Polar residues" evidence="1">
    <location>
        <begin position="235"/>
        <end position="246"/>
    </location>
</feature>
<reference evidence="3 4" key="1">
    <citation type="journal article" date="2012" name="Genome Biol.">
        <title>The genome of the polar eukaryotic microalga coccomyxa subellipsoidea reveals traits of cold adaptation.</title>
        <authorList>
            <person name="Blanc G."/>
            <person name="Agarkova I."/>
            <person name="Grimwood J."/>
            <person name="Kuo A."/>
            <person name="Brueggeman A."/>
            <person name="Dunigan D."/>
            <person name="Gurnon J."/>
            <person name="Ladunga I."/>
            <person name="Lindquist E."/>
            <person name="Lucas S."/>
            <person name="Pangilinan J."/>
            <person name="Proschold T."/>
            <person name="Salamov A."/>
            <person name="Schmutz J."/>
            <person name="Weeks D."/>
            <person name="Yamada T."/>
            <person name="Claverie J.M."/>
            <person name="Grigoriev I."/>
            <person name="Van Etten J."/>
            <person name="Lomsadze A."/>
            <person name="Borodovsky M."/>
        </authorList>
    </citation>
    <scope>NUCLEOTIDE SEQUENCE [LARGE SCALE GENOMIC DNA]</scope>
    <source>
        <strain evidence="3 4">C-169</strain>
    </source>
</reference>
<keyword evidence="4" id="KW-1185">Reference proteome</keyword>
<evidence type="ECO:0000256" key="1">
    <source>
        <dbReference type="SAM" id="MobiDB-lite"/>
    </source>
</evidence>
<organism evidence="3 4">
    <name type="scientific">Coccomyxa subellipsoidea (strain C-169)</name>
    <name type="common">Green microalga</name>
    <dbReference type="NCBI Taxonomy" id="574566"/>
    <lineage>
        <taxon>Eukaryota</taxon>
        <taxon>Viridiplantae</taxon>
        <taxon>Chlorophyta</taxon>
        <taxon>core chlorophytes</taxon>
        <taxon>Trebouxiophyceae</taxon>
        <taxon>Trebouxiophyceae incertae sedis</taxon>
        <taxon>Coccomyxaceae</taxon>
        <taxon>Coccomyxa</taxon>
        <taxon>Coccomyxa subellipsoidea</taxon>
    </lineage>
</organism>